<keyword evidence="5 7" id="KW-1133">Transmembrane helix</keyword>
<dbReference type="RefSeq" id="WP_106608847.1">
    <property type="nucleotide sequence ID" value="NZ_PYGJ01000008.1"/>
</dbReference>
<accession>A0A2P8FAT9</accession>
<sequence>MTDSFVISMFGALFAVMNPFVNLPIFLGLTDGMDPAAQRRTALQMVLYTAVTCAIVAVAGSAILNFFGISIDAFRVAGGLVLLQIGFHMLNGSESPAHHGSEGEKRQPASNDSIAFYPMTFPMLVGPGTITTLILFAGQAKGISGWTEYGACVALVLLILAVVLYFAGNIGHHLTRTARTIMTRLMGMILLAIAIGMIADGAKVLLPGLS</sequence>
<evidence type="ECO:0000256" key="3">
    <source>
        <dbReference type="ARBA" id="ARBA00022475"/>
    </source>
</evidence>
<feature type="transmembrane region" description="Helical" evidence="7">
    <location>
        <begin position="6"/>
        <end position="30"/>
    </location>
</feature>
<dbReference type="InterPro" id="IPR002771">
    <property type="entry name" value="Multi_antbiot-R_MarC"/>
</dbReference>
<comment type="subcellular location">
    <subcellularLocation>
        <location evidence="1 7">Cell membrane</location>
        <topology evidence="1 7">Multi-pass membrane protein</topology>
    </subcellularLocation>
</comment>
<evidence type="ECO:0000256" key="5">
    <source>
        <dbReference type="ARBA" id="ARBA00022989"/>
    </source>
</evidence>
<dbReference type="AlphaFoldDB" id="A0A2P8FAT9"/>
<evidence type="ECO:0000313" key="8">
    <source>
        <dbReference type="EMBL" id="PSL18847.1"/>
    </source>
</evidence>
<evidence type="ECO:0000256" key="7">
    <source>
        <dbReference type="RuleBase" id="RU362048"/>
    </source>
</evidence>
<dbReference type="Proteomes" id="UP000240418">
    <property type="component" value="Unassembled WGS sequence"/>
</dbReference>
<name>A0A2P8FAT9_9RHOB</name>
<dbReference type="OrthoDB" id="21094at2"/>
<feature type="transmembrane region" description="Helical" evidence="7">
    <location>
        <begin position="148"/>
        <end position="167"/>
    </location>
</feature>
<keyword evidence="3" id="KW-1003">Cell membrane</keyword>
<evidence type="ECO:0000256" key="1">
    <source>
        <dbReference type="ARBA" id="ARBA00004651"/>
    </source>
</evidence>
<feature type="transmembrane region" description="Helical" evidence="7">
    <location>
        <begin position="114"/>
        <end position="136"/>
    </location>
</feature>
<dbReference type="EMBL" id="PYGJ01000008">
    <property type="protein sequence ID" value="PSL18847.1"/>
    <property type="molecule type" value="Genomic_DNA"/>
</dbReference>
<comment type="similarity">
    <text evidence="2 7">Belongs to the UPF0056 (MarC) family.</text>
</comment>
<keyword evidence="9" id="KW-1185">Reference proteome</keyword>
<protein>
    <recommendedName>
        <fullName evidence="7">UPF0056 membrane protein</fullName>
    </recommendedName>
</protein>
<dbReference type="PANTHER" id="PTHR33508">
    <property type="entry name" value="UPF0056 MEMBRANE PROTEIN YHCE"/>
    <property type="match status" value="1"/>
</dbReference>
<gene>
    <name evidence="8" type="ORF">CLV88_10825</name>
</gene>
<keyword evidence="4 7" id="KW-0812">Transmembrane</keyword>
<evidence type="ECO:0000256" key="2">
    <source>
        <dbReference type="ARBA" id="ARBA00009784"/>
    </source>
</evidence>
<evidence type="ECO:0000256" key="4">
    <source>
        <dbReference type="ARBA" id="ARBA00022692"/>
    </source>
</evidence>
<evidence type="ECO:0000256" key="6">
    <source>
        <dbReference type="ARBA" id="ARBA00023136"/>
    </source>
</evidence>
<dbReference type="PANTHER" id="PTHR33508:SF1">
    <property type="entry name" value="UPF0056 MEMBRANE PROTEIN YHCE"/>
    <property type="match status" value="1"/>
</dbReference>
<organism evidence="8 9">
    <name type="scientific">Shimia abyssi</name>
    <dbReference type="NCBI Taxonomy" id="1662395"/>
    <lineage>
        <taxon>Bacteria</taxon>
        <taxon>Pseudomonadati</taxon>
        <taxon>Pseudomonadota</taxon>
        <taxon>Alphaproteobacteria</taxon>
        <taxon>Rhodobacterales</taxon>
        <taxon>Roseobacteraceae</taxon>
    </lineage>
</organism>
<dbReference type="NCBIfam" id="TIGR00427">
    <property type="entry name" value="NAAT family transporter"/>
    <property type="match status" value="1"/>
</dbReference>
<reference evidence="8 9" key="1">
    <citation type="submission" date="2018-03" db="EMBL/GenBank/DDBJ databases">
        <title>Genomic Encyclopedia of Archaeal and Bacterial Type Strains, Phase II (KMG-II): from individual species to whole genera.</title>
        <authorList>
            <person name="Goeker M."/>
        </authorList>
    </citation>
    <scope>NUCLEOTIDE SEQUENCE [LARGE SCALE GENOMIC DNA]</scope>
    <source>
        <strain evidence="8 9">DSM 100673</strain>
    </source>
</reference>
<comment type="caution">
    <text evidence="7">Lacks conserved residue(s) required for the propagation of feature annotation.</text>
</comment>
<evidence type="ECO:0000313" key="9">
    <source>
        <dbReference type="Proteomes" id="UP000240418"/>
    </source>
</evidence>
<dbReference type="Pfam" id="PF01914">
    <property type="entry name" value="MarC"/>
    <property type="match status" value="1"/>
</dbReference>
<dbReference type="GO" id="GO:0005886">
    <property type="term" value="C:plasma membrane"/>
    <property type="evidence" value="ECO:0007669"/>
    <property type="project" value="UniProtKB-SubCell"/>
</dbReference>
<keyword evidence="6 7" id="KW-0472">Membrane</keyword>
<feature type="transmembrane region" description="Helical" evidence="7">
    <location>
        <begin position="42"/>
        <end position="67"/>
    </location>
</feature>
<comment type="caution">
    <text evidence="8">The sequence shown here is derived from an EMBL/GenBank/DDBJ whole genome shotgun (WGS) entry which is preliminary data.</text>
</comment>
<proteinExistence type="inferred from homology"/>
<feature type="transmembrane region" description="Helical" evidence="7">
    <location>
        <begin position="188"/>
        <end position="206"/>
    </location>
</feature>